<reference evidence="7 8" key="1">
    <citation type="submission" date="2016-04" db="EMBL/GenBank/DDBJ databases">
        <title>The genome of Intoshia linei affirms orthonectids as highly simplified spiralians.</title>
        <authorList>
            <person name="Mikhailov K.V."/>
            <person name="Slusarev G.S."/>
            <person name="Nikitin M.A."/>
            <person name="Logacheva M.D."/>
            <person name="Penin A."/>
            <person name="Aleoshin V."/>
            <person name="Panchin Y.V."/>
        </authorList>
    </citation>
    <scope>NUCLEOTIDE SEQUENCE [LARGE SCALE GENOMIC DNA]</scope>
    <source>
        <strain evidence="7">Intl2013</strain>
        <tissue evidence="7">Whole animal</tissue>
    </source>
</reference>
<dbReference type="AlphaFoldDB" id="A0A177B6P8"/>
<evidence type="ECO:0000256" key="5">
    <source>
        <dbReference type="SAM" id="MobiDB-lite"/>
    </source>
</evidence>
<evidence type="ECO:0000256" key="3">
    <source>
        <dbReference type="ARBA" id="ARBA00023125"/>
    </source>
</evidence>
<dbReference type="Proteomes" id="UP000078046">
    <property type="component" value="Unassembled WGS sequence"/>
</dbReference>
<feature type="region of interest" description="Disordered" evidence="5">
    <location>
        <begin position="108"/>
        <end position="141"/>
    </location>
</feature>
<dbReference type="InterPro" id="IPR009072">
    <property type="entry name" value="Histone-fold"/>
</dbReference>
<organism evidence="7 8">
    <name type="scientific">Intoshia linei</name>
    <dbReference type="NCBI Taxonomy" id="1819745"/>
    <lineage>
        <taxon>Eukaryota</taxon>
        <taxon>Metazoa</taxon>
        <taxon>Spiralia</taxon>
        <taxon>Lophotrochozoa</taxon>
        <taxon>Mesozoa</taxon>
        <taxon>Orthonectida</taxon>
        <taxon>Rhopaluridae</taxon>
        <taxon>Intoshia</taxon>
    </lineage>
</organism>
<comment type="caution">
    <text evidence="7">The sequence shown here is derived from an EMBL/GenBank/DDBJ whole genome shotgun (WGS) entry which is preliminary data.</text>
</comment>
<dbReference type="InterPro" id="IPR003958">
    <property type="entry name" value="CBFA_NFYB_domain"/>
</dbReference>
<sequence length="141" mass="16079">MFNEENHKCELLKEQDRFLPIANVSRMMKNSLPPPGKVAKETKECMQECVSEFISFVTSEAGEKCILEKRKTINGEDIIHSLATLGFENYVEPLQKFLVQYRQKKALSNQVQPKEDDSSDSSQNLPKPGELPKSLIPGHWD</sequence>
<evidence type="ECO:0000313" key="7">
    <source>
        <dbReference type="EMBL" id="OAF69323.1"/>
    </source>
</evidence>
<evidence type="ECO:0000256" key="4">
    <source>
        <dbReference type="ARBA" id="ARBA00023163"/>
    </source>
</evidence>
<dbReference type="CDD" id="cd22907">
    <property type="entry name" value="HFD_NFYB"/>
    <property type="match status" value="1"/>
</dbReference>
<dbReference type="OrthoDB" id="386949at2759"/>
<evidence type="ECO:0000259" key="6">
    <source>
        <dbReference type="Pfam" id="PF00808"/>
    </source>
</evidence>
<evidence type="ECO:0000256" key="1">
    <source>
        <dbReference type="ARBA" id="ARBA00009053"/>
    </source>
</evidence>
<accession>A0A177B6P8</accession>
<gene>
    <name evidence="7" type="ORF">A3Q56_02947</name>
</gene>
<dbReference type="InterPro" id="IPR027113">
    <property type="entry name" value="Transc_fact_NFYB/HAP3"/>
</dbReference>
<dbReference type="GO" id="GO:0000978">
    <property type="term" value="F:RNA polymerase II cis-regulatory region sequence-specific DNA binding"/>
    <property type="evidence" value="ECO:0007669"/>
    <property type="project" value="TreeGrafter"/>
</dbReference>
<dbReference type="PRINTS" id="PR00615">
    <property type="entry name" value="CCAATSUBUNTA"/>
</dbReference>
<comment type="similarity">
    <text evidence="1">Belongs to the NFYB/HAP3 subunit family.</text>
</comment>
<dbReference type="GO" id="GO:0046982">
    <property type="term" value="F:protein heterodimerization activity"/>
    <property type="evidence" value="ECO:0007669"/>
    <property type="project" value="InterPro"/>
</dbReference>
<keyword evidence="8" id="KW-1185">Reference proteome</keyword>
<keyword evidence="4" id="KW-0804">Transcription</keyword>
<keyword evidence="3 7" id="KW-0238">DNA-binding</keyword>
<dbReference type="PANTHER" id="PTHR11064">
    <property type="entry name" value="CCAAT-BINDING TRANSCRIPTION FACTOR-RELATED"/>
    <property type="match status" value="1"/>
</dbReference>
<protein>
    <submittedName>
        <fullName evidence="7">CAAT box DNA-binding protein subunit B</fullName>
    </submittedName>
</protein>
<dbReference type="Gene3D" id="1.10.20.10">
    <property type="entry name" value="Histone, subunit A"/>
    <property type="match status" value="1"/>
</dbReference>
<keyword evidence="2" id="KW-0805">Transcription regulation</keyword>
<dbReference type="GO" id="GO:0001228">
    <property type="term" value="F:DNA-binding transcription activator activity, RNA polymerase II-specific"/>
    <property type="evidence" value="ECO:0007669"/>
    <property type="project" value="InterPro"/>
</dbReference>
<evidence type="ECO:0000256" key="2">
    <source>
        <dbReference type="ARBA" id="ARBA00023015"/>
    </source>
</evidence>
<dbReference type="EMBL" id="LWCA01000300">
    <property type="protein sequence ID" value="OAF69323.1"/>
    <property type="molecule type" value="Genomic_DNA"/>
</dbReference>
<proteinExistence type="inferred from homology"/>
<dbReference type="PANTHER" id="PTHR11064:SF9">
    <property type="entry name" value="NUCLEAR TRANSCRIPTION FACTOR Y SUBUNIT BETA"/>
    <property type="match status" value="1"/>
</dbReference>
<dbReference type="GO" id="GO:0016602">
    <property type="term" value="C:CCAAT-binding factor complex"/>
    <property type="evidence" value="ECO:0007669"/>
    <property type="project" value="InterPro"/>
</dbReference>
<dbReference type="SUPFAM" id="SSF47113">
    <property type="entry name" value="Histone-fold"/>
    <property type="match status" value="1"/>
</dbReference>
<feature type="domain" description="Transcription factor CBF/NF-Y/archaeal histone" evidence="6">
    <location>
        <begin position="18"/>
        <end position="81"/>
    </location>
</feature>
<name>A0A177B6P8_9BILA</name>
<evidence type="ECO:0000313" key="8">
    <source>
        <dbReference type="Proteomes" id="UP000078046"/>
    </source>
</evidence>
<dbReference type="Pfam" id="PF00808">
    <property type="entry name" value="CBFD_NFYB_HMF"/>
    <property type="match status" value="1"/>
</dbReference>